<dbReference type="AlphaFoldDB" id="A0A9P9ID30"/>
<evidence type="ECO:0000313" key="4">
    <source>
        <dbReference type="Proteomes" id="UP000700596"/>
    </source>
</evidence>
<reference evidence="3" key="1">
    <citation type="journal article" date="2021" name="Nat. Commun.">
        <title>Genetic determinants of endophytism in the Arabidopsis root mycobiome.</title>
        <authorList>
            <person name="Mesny F."/>
            <person name="Miyauchi S."/>
            <person name="Thiergart T."/>
            <person name="Pickel B."/>
            <person name="Atanasova L."/>
            <person name="Karlsson M."/>
            <person name="Huettel B."/>
            <person name="Barry K.W."/>
            <person name="Haridas S."/>
            <person name="Chen C."/>
            <person name="Bauer D."/>
            <person name="Andreopoulos W."/>
            <person name="Pangilinan J."/>
            <person name="LaButti K."/>
            <person name="Riley R."/>
            <person name="Lipzen A."/>
            <person name="Clum A."/>
            <person name="Drula E."/>
            <person name="Henrissat B."/>
            <person name="Kohler A."/>
            <person name="Grigoriev I.V."/>
            <person name="Martin F.M."/>
            <person name="Hacquard S."/>
        </authorList>
    </citation>
    <scope>NUCLEOTIDE SEQUENCE</scope>
    <source>
        <strain evidence="3">MPI-CAGE-CH-0243</strain>
    </source>
</reference>
<proteinExistence type="predicted"/>
<keyword evidence="4" id="KW-1185">Reference proteome</keyword>
<name>A0A9P9ID30_9PLEO</name>
<feature type="transmembrane region" description="Helical" evidence="2">
    <location>
        <begin position="69"/>
        <end position="93"/>
    </location>
</feature>
<keyword evidence="2" id="KW-0812">Transmembrane</keyword>
<gene>
    <name evidence="3" type="ORF">B0J11DRAFT_538389</name>
</gene>
<evidence type="ECO:0000313" key="3">
    <source>
        <dbReference type="EMBL" id="KAH7117153.1"/>
    </source>
</evidence>
<dbReference type="EMBL" id="JAGMWT010000014">
    <property type="protein sequence ID" value="KAH7117153.1"/>
    <property type="molecule type" value="Genomic_DNA"/>
</dbReference>
<keyword evidence="2" id="KW-1133">Transmembrane helix</keyword>
<protein>
    <submittedName>
        <fullName evidence="3">Uncharacterized protein</fullName>
    </submittedName>
</protein>
<accession>A0A9P9ID30</accession>
<evidence type="ECO:0000256" key="2">
    <source>
        <dbReference type="SAM" id="Phobius"/>
    </source>
</evidence>
<feature type="region of interest" description="Disordered" evidence="1">
    <location>
        <begin position="274"/>
        <end position="294"/>
    </location>
</feature>
<dbReference type="Proteomes" id="UP000700596">
    <property type="component" value="Unassembled WGS sequence"/>
</dbReference>
<comment type="caution">
    <text evidence="3">The sequence shown here is derived from an EMBL/GenBank/DDBJ whole genome shotgun (WGS) entry which is preliminary data.</text>
</comment>
<keyword evidence="2" id="KW-0472">Membrane</keyword>
<organism evidence="3 4">
    <name type="scientific">Dendryphion nanum</name>
    <dbReference type="NCBI Taxonomy" id="256645"/>
    <lineage>
        <taxon>Eukaryota</taxon>
        <taxon>Fungi</taxon>
        <taxon>Dikarya</taxon>
        <taxon>Ascomycota</taxon>
        <taxon>Pezizomycotina</taxon>
        <taxon>Dothideomycetes</taxon>
        <taxon>Pleosporomycetidae</taxon>
        <taxon>Pleosporales</taxon>
        <taxon>Torulaceae</taxon>
        <taxon>Dendryphion</taxon>
    </lineage>
</organism>
<dbReference type="OrthoDB" id="3664019at2759"/>
<sequence length="340" mass="36598">MLTSDHSVQMTLIPTPISTINSNFPTTFATQTTLSPNTPSWTLAAHAMTDAPIPTASTASRPRSPSVGMIAGITASAIILFICLVSILIYLWIRKHYLFKPTRFMSMSKPSNNKLAKSKGLSNNRDISSITLTPPSDKPGAPRIGKVHTLGAFSVPINPATPPPAYMTPPLTPQLIIPNDNTRSAIVRMSQGQIKLDTETARFGRSLGIEDDLESPIDGSSPFRLKRGNTLKRGDSHKLKAVSTATVEGTHMGREATRAASPLREVSVGAGDIIRSPSPLREMSIGMGDRPAAGSPLRGVTATLDQRMSPVLALRERNVLSPEPKKMSARISTVENYHAY</sequence>
<evidence type="ECO:0000256" key="1">
    <source>
        <dbReference type="SAM" id="MobiDB-lite"/>
    </source>
</evidence>